<protein>
    <submittedName>
        <fullName evidence="3">PEGA domain-containing protein</fullName>
    </submittedName>
</protein>
<reference evidence="3 4" key="1">
    <citation type="submission" date="2018-02" db="EMBL/GenBank/DDBJ databases">
        <title>Draft genome sequence of bacterial isolates from marine environment.</title>
        <authorList>
            <person name="Singh S.K."/>
            <person name="Hill R."/>
            <person name="Major S."/>
            <person name="Cai H."/>
            <person name="Li Y."/>
        </authorList>
    </citation>
    <scope>NUCLEOTIDE SEQUENCE [LARGE SCALE GENOMIC DNA]</scope>
    <source>
        <strain evidence="3 4">IMET F</strain>
    </source>
</reference>
<dbReference type="AlphaFoldDB" id="A0A2S7I8E0"/>
<dbReference type="PROSITE" id="PS51257">
    <property type="entry name" value="PROKAR_LIPOPROTEIN"/>
    <property type="match status" value="1"/>
</dbReference>
<proteinExistence type="predicted"/>
<keyword evidence="1" id="KW-0732">Signal</keyword>
<evidence type="ECO:0000313" key="3">
    <source>
        <dbReference type="EMBL" id="PPZ92837.1"/>
    </source>
</evidence>
<dbReference type="InterPro" id="IPR013229">
    <property type="entry name" value="PEGA"/>
</dbReference>
<dbReference type="EMBL" id="PTPZ01000001">
    <property type="protein sequence ID" value="PPZ92837.1"/>
    <property type="molecule type" value="Genomic_DNA"/>
</dbReference>
<evidence type="ECO:0000256" key="1">
    <source>
        <dbReference type="SAM" id="SignalP"/>
    </source>
</evidence>
<comment type="caution">
    <text evidence="3">The sequence shown here is derived from an EMBL/GenBank/DDBJ whole genome shotgun (WGS) entry which is preliminary data.</text>
</comment>
<organism evidence="3 4">
    <name type="scientific">Cloacibacterium normanense</name>
    <dbReference type="NCBI Taxonomy" id="237258"/>
    <lineage>
        <taxon>Bacteria</taxon>
        <taxon>Pseudomonadati</taxon>
        <taxon>Bacteroidota</taxon>
        <taxon>Flavobacteriia</taxon>
        <taxon>Flavobacteriales</taxon>
        <taxon>Weeksellaceae</taxon>
    </lineage>
</organism>
<evidence type="ECO:0000259" key="2">
    <source>
        <dbReference type="Pfam" id="PF08308"/>
    </source>
</evidence>
<feature type="signal peptide" evidence="1">
    <location>
        <begin position="1"/>
        <end position="20"/>
    </location>
</feature>
<feature type="chain" id="PRO_5015623215" evidence="1">
    <location>
        <begin position="21"/>
        <end position="155"/>
    </location>
</feature>
<sequence>MKKTILALSMASALMMTSCATIVSGTTQKVSFNSTPANASIFINEVEVGKTPFQTKLERNKDHNVVIKLEGFKPYETKLTRKFNAWYLGNIIFGGLIGVIIDPITGAIYQLSPSEVNAQLEQGTAFNKSKGGEVYIAVSLEKDANWKKVGQLEKL</sequence>
<dbReference type="Pfam" id="PF08308">
    <property type="entry name" value="PEGA"/>
    <property type="match status" value="1"/>
</dbReference>
<evidence type="ECO:0000313" key="4">
    <source>
        <dbReference type="Proteomes" id="UP000238565"/>
    </source>
</evidence>
<name>A0A2S7I8E0_9FLAO</name>
<gene>
    <name evidence="3" type="ORF">C3729_02185</name>
</gene>
<dbReference type="RefSeq" id="WP_104792631.1">
    <property type="nucleotide sequence ID" value="NZ_JAYSFO010000016.1"/>
</dbReference>
<accession>A0A2S7I8E0</accession>
<dbReference type="Proteomes" id="UP000238565">
    <property type="component" value="Unassembled WGS sequence"/>
</dbReference>
<feature type="domain" description="PEGA" evidence="2">
    <location>
        <begin position="29"/>
        <end position="80"/>
    </location>
</feature>